<dbReference type="InterPro" id="IPR008250">
    <property type="entry name" value="ATPase_P-typ_transduc_dom_A_sf"/>
</dbReference>
<keyword evidence="8" id="KW-1278">Translocase</keyword>
<dbReference type="InterPro" id="IPR050510">
    <property type="entry name" value="Cation_transp_ATPase_P-type"/>
</dbReference>
<dbReference type="AlphaFoldDB" id="A0A0C1Y8J4"/>
<dbReference type="InterPro" id="IPR023298">
    <property type="entry name" value="ATPase_P-typ_TM_dom_sf"/>
</dbReference>
<dbReference type="FunFam" id="1.20.1110.10:FF:000065">
    <property type="entry name" value="Sarcoplasmic/endoplasmic reticulum calcium ATPase 1"/>
    <property type="match status" value="1"/>
</dbReference>
<dbReference type="SFLD" id="SFLDS00003">
    <property type="entry name" value="Haloacid_Dehalogenase"/>
    <property type="match status" value="1"/>
</dbReference>
<dbReference type="InterPro" id="IPR004014">
    <property type="entry name" value="ATPase_P-typ_cation-transptr_N"/>
</dbReference>
<evidence type="ECO:0000256" key="10">
    <source>
        <dbReference type="ARBA" id="ARBA00023136"/>
    </source>
</evidence>
<dbReference type="InterPro" id="IPR023299">
    <property type="entry name" value="ATPase_P-typ_cyto_dom_N"/>
</dbReference>
<dbReference type="GO" id="GO:0005886">
    <property type="term" value="C:plasma membrane"/>
    <property type="evidence" value="ECO:0007669"/>
    <property type="project" value="UniProtKB-SubCell"/>
</dbReference>
<dbReference type="PANTHER" id="PTHR43294">
    <property type="entry name" value="SODIUM/POTASSIUM-TRANSPORTING ATPASE SUBUNIT ALPHA"/>
    <property type="match status" value="1"/>
</dbReference>
<evidence type="ECO:0000256" key="4">
    <source>
        <dbReference type="ARBA" id="ARBA00022692"/>
    </source>
</evidence>
<name>A0A0C1Y8J4_9CYAN</name>
<organism evidence="12">
    <name type="scientific">Lyngbya confervoides BDU141951</name>
    <dbReference type="NCBI Taxonomy" id="1574623"/>
    <lineage>
        <taxon>Bacteria</taxon>
        <taxon>Bacillati</taxon>
        <taxon>Cyanobacteriota</taxon>
        <taxon>Cyanophyceae</taxon>
        <taxon>Oscillatoriophycideae</taxon>
        <taxon>Oscillatoriales</taxon>
        <taxon>Microcoleaceae</taxon>
        <taxon>Lyngbya</taxon>
    </lineage>
</organism>
<evidence type="ECO:0000256" key="8">
    <source>
        <dbReference type="ARBA" id="ARBA00022967"/>
    </source>
</evidence>
<dbReference type="FunFam" id="3.40.50.1000:FF:000083">
    <property type="entry name" value="Sodium/potassium-transporting ATPase subunit alpha"/>
    <property type="match status" value="1"/>
</dbReference>
<accession>A0A0C1Y8J4</accession>
<dbReference type="PRINTS" id="PR00121">
    <property type="entry name" value="NAKATPASE"/>
</dbReference>
<feature type="domain" description="Cation-transporting P-type ATPase N-terminal" evidence="11">
    <location>
        <begin position="11"/>
        <end position="84"/>
    </location>
</feature>
<dbReference type="Pfam" id="PF13246">
    <property type="entry name" value="Cation_ATPase"/>
    <property type="match status" value="1"/>
</dbReference>
<dbReference type="SUPFAM" id="SSF81653">
    <property type="entry name" value="Calcium ATPase, transduction domain A"/>
    <property type="match status" value="1"/>
</dbReference>
<keyword evidence="5" id="KW-0547">Nucleotide-binding</keyword>
<dbReference type="NCBIfam" id="TIGR01494">
    <property type="entry name" value="ATPase_P-type"/>
    <property type="match status" value="2"/>
</dbReference>
<evidence type="ECO:0000256" key="7">
    <source>
        <dbReference type="ARBA" id="ARBA00022842"/>
    </source>
</evidence>
<comment type="similarity">
    <text evidence="2">Belongs to the cation transport ATPase (P-type) (TC 3.A.3) family. Type IIA subfamily.</text>
</comment>
<dbReference type="Pfam" id="PF00122">
    <property type="entry name" value="E1-E2_ATPase"/>
    <property type="match status" value="1"/>
</dbReference>
<dbReference type="InterPro" id="IPR059000">
    <property type="entry name" value="ATPase_P-type_domA"/>
</dbReference>
<dbReference type="InterPro" id="IPR023214">
    <property type="entry name" value="HAD_sf"/>
</dbReference>
<dbReference type="PROSITE" id="PS00154">
    <property type="entry name" value="ATPASE_E1_E2"/>
    <property type="match status" value="1"/>
</dbReference>
<evidence type="ECO:0000256" key="5">
    <source>
        <dbReference type="ARBA" id="ARBA00022741"/>
    </source>
</evidence>
<gene>
    <name evidence="12" type="ORF">QQ91_016720</name>
</gene>
<protein>
    <submittedName>
        <fullName evidence="12">Cation-transporting P-type ATPase</fullName>
    </submittedName>
</protein>
<comment type="subcellular location">
    <subcellularLocation>
        <location evidence="1">Cell membrane</location>
        <topology evidence="1">Multi-pass membrane protein</topology>
    </subcellularLocation>
</comment>
<sequence length="972" mass="105403">MHAPSPTHHAAIWSLPQADVYAALDSSASGLSQAEAQHRFLQEGPNELPAPPNRPLVLRLVDQFTHFMALLLWVAGILAFISHTAALGWAIWSVILINGLFSFWQEYQAERALAALKEMLPVQVRVQRDGEVVTLPARELVRGDVILLEEGDRISADARLVAGEELMMDVSVLTGESLPVARNPYPVRPRRMAAIRDGERVIAHGEAPLQERMTPMAIANLLLAGSSVAAGRGVAVVYATGAQTEFGHVAHLTTAVKREPSTLELQVAKIVRLITAIAVTMGLTVFGLSYWLIGLELQESFIFGIGIIVANVPEGLLPTVTLSLALGVQRMAQRNALVRRLSSVEALSATTVVCTDKTGTLTKNEMTVKALWLPGLPQAVATSEELAVVEVTGVGYDPTTGAVCPPETVPHQQAVRLLLAGLALCSNARLVHLEGPSRWEEIGDPTEAALVVAAIKGGLHMEQLQAQNPRQREVPFDSRRRLMTVVLAWSLPGLTVDAPPYLSFTKGAPLEVLRHCHSLLRDGAVQPLTDRDRQSIITANDTLARQGYRVLGLAARAGHADLLTLKSQDLEQHLTFVGLVAMYDPPRPEVPAAIAACHDAGIAVTMVTGDYGLTAGAIAHQIGLVADKARVVTGDGMAHLSDAQLRQILKYRHNLVFARMAPEHKLRLVNAYKDLGHIVAVTGDGVNDAPALRAANIGIAMGLNGTEVAREAADIVLLDDNFATIVAAVEQGRSVYQNIRKFMTYILASNIPEIVPFLAMVVFKIPPALTVMQILAIDLGTDMLPALALGAESPEPGIMHQPPRDRHQPLLNRGLLARAYGFLGVIEAIAAMVAFFAVWQAVGLNFQTLQAITPSILNEQAPAEVMGWFRQATTATLVAIVACQVGNLFACRSEWRSACRVRPRLNRWILVGLLTEWALVAALLYVPPLQAIFNTVPLAGWQWGLVFTWPLVLLGAEELRKFWWRRRSPRSP</sequence>
<proteinExistence type="inferred from homology"/>
<dbReference type="GO" id="GO:0005524">
    <property type="term" value="F:ATP binding"/>
    <property type="evidence" value="ECO:0007669"/>
    <property type="project" value="UniProtKB-KW"/>
</dbReference>
<dbReference type="SUPFAM" id="SSF56784">
    <property type="entry name" value="HAD-like"/>
    <property type="match status" value="1"/>
</dbReference>
<evidence type="ECO:0000256" key="2">
    <source>
        <dbReference type="ARBA" id="ARBA00005675"/>
    </source>
</evidence>
<dbReference type="Gene3D" id="3.40.1110.10">
    <property type="entry name" value="Calcium-transporting ATPase, cytoplasmic domain N"/>
    <property type="match status" value="1"/>
</dbReference>
<dbReference type="Pfam" id="PF00690">
    <property type="entry name" value="Cation_ATPase_N"/>
    <property type="match status" value="1"/>
</dbReference>
<dbReference type="Gene3D" id="1.20.1110.10">
    <property type="entry name" value="Calcium-transporting ATPase, transmembrane domain"/>
    <property type="match status" value="1"/>
</dbReference>
<reference evidence="12" key="1">
    <citation type="submission" date="2014-11" db="EMBL/GenBank/DDBJ databases">
        <authorList>
            <person name="Malar M.C."/>
            <person name="Sen D."/>
            <person name="Tripathy S."/>
        </authorList>
    </citation>
    <scope>NUCLEOTIDE SEQUENCE</scope>
    <source>
        <strain evidence="12">BDU141951</strain>
    </source>
</reference>
<evidence type="ECO:0000256" key="3">
    <source>
        <dbReference type="ARBA" id="ARBA00022475"/>
    </source>
</evidence>
<keyword evidence="7" id="KW-0460">Magnesium</keyword>
<dbReference type="SUPFAM" id="SSF81665">
    <property type="entry name" value="Calcium ATPase, transmembrane domain M"/>
    <property type="match status" value="1"/>
</dbReference>
<evidence type="ECO:0000313" key="12">
    <source>
        <dbReference type="EMBL" id="NEV68753.1"/>
    </source>
</evidence>
<evidence type="ECO:0000256" key="6">
    <source>
        <dbReference type="ARBA" id="ARBA00022840"/>
    </source>
</evidence>
<keyword evidence="4" id="KW-0812">Transmembrane</keyword>
<dbReference type="Gene3D" id="3.40.50.1000">
    <property type="entry name" value="HAD superfamily/HAD-like"/>
    <property type="match status" value="1"/>
</dbReference>
<dbReference type="InterPro" id="IPR006068">
    <property type="entry name" value="ATPase_P-typ_cation-transptr_C"/>
</dbReference>
<dbReference type="SMART" id="SM00831">
    <property type="entry name" value="Cation_ATPase_N"/>
    <property type="match status" value="1"/>
</dbReference>
<keyword evidence="9" id="KW-1133">Transmembrane helix</keyword>
<reference evidence="12" key="2">
    <citation type="journal article" date="2015" name="Genome Announc.">
        <title>Draft Genome Sequence of Filamentous Marine Cyanobacterium Lyngbya confervoides Strain BDU141951.</title>
        <authorList>
            <person name="Chandrababunaidu M.M."/>
            <person name="Sen D."/>
            <person name="Tripathy S."/>
        </authorList>
    </citation>
    <scope>NUCLEOTIDE SEQUENCE</scope>
    <source>
        <strain evidence="12">BDU141951</strain>
    </source>
</reference>
<keyword evidence="3" id="KW-1003">Cell membrane</keyword>
<dbReference type="InterPro" id="IPR018303">
    <property type="entry name" value="ATPase_P-typ_P_site"/>
</dbReference>
<keyword evidence="6" id="KW-0067">ATP-binding</keyword>
<dbReference type="PANTHER" id="PTHR43294:SF21">
    <property type="entry name" value="CATION TRANSPORTING ATPASE"/>
    <property type="match status" value="1"/>
</dbReference>
<dbReference type="InterPro" id="IPR044492">
    <property type="entry name" value="P_typ_ATPase_HD_dom"/>
</dbReference>
<dbReference type="Pfam" id="PF00689">
    <property type="entry name" value="Cation_ATPase_C"/>
    <property type="match status" value="1"/>
</dbReference>
<comment type="caution">
    <text evidence="12">The sequence shown here is derived from an EMBL/GenBank/DDBJ whole genome shotgun (WGS) entry which is preliminary data.</text>
</comment>
<dbReference type="SFLD" id="SFLDF00027">
    <property type="entry name" value="p-type_atpase"/>
    <property type="match status" value="1"/>
</dbReference>
<dbReference type="SUPFAM" id="SSF81660">
    <property type="entry name" value="Metal cation-transporting ATPase, ATP-binding domain N"/>
    <property type="match status" value="1"/>
</dbReference>
<keyword evidence="10" id="KW-0472">Membrane</keyword>
<evidence type="ECO:0000256" key="1">
    <source>
        <dbReference type="ARBA" id="ARBA00004651"/>
    </source>
</evidence>
<dbReference type="PRINTS" id="PR00119">
    <property type="entry name" value="CATATPASE"/>
</dbReference>
<reference evidence="12" key="3">
    <citation type="submission" date="2020-02" db="EMBL/GenBank/DDBJ databases">
        <authorList>
            <person name="Sarangi A.N."/>
            <person name="Ghosh S."/>
            <person name="Mukherjee M."/>
            <person name="Tripathy S."/>
        </authorList>
    </citation>
    <scope>NUCLEOTIDE SEQUENCE</scope>
    <source>
        <strain evidence="12">BDU141951</strain>
    </source>
</reference>
<dbReference type="InterPro" id="IPR036412">
    <property type="entry name" value="HAD-like_sf"/>
</dbReference>
<dbReference type="Gene3D" id="2.70.150.10">
    <property type="entry name" value="Calcium-transporting ATPase, cytoplasmic transduction domain A"/>
    <property type="match status" value="1"/>
</dbReference>
<dbReference type="EMBL" id="JTHE02000003">
    <property type="protein sequence ID" value="NEV68753.1"/>
    <property type="molecule type" value="Genomic_DNA"/>
</dbReference>
<evidence type="ECO:0000256" key="9">
    <source>
        <dbReference type="ARBA" id="ARBA00022989"/>
    </source>
</evidence>
<dbReference type="InterPro" id="IPR001757">
    <property type="entry name" value="P_typ_ATPase"/>
</dbReference>
<dbReference type="SFLD" id="SFLDG00002">
    <property type="entry name" value="C1.7:_P-type_atpase_like"/>
    <property type="match status" value="1"/>
</dbReference>
<evidence type="ECO:0000259" key="11">
    <source>
        <dbReference type="SMART" id="SM00831"/>
    </source>
</evidence>
<dbReference type="GO" id="GO:0016887">
    <property type="term" value="F:ATP hydrolysis activity"/>
    <property type="evidence" value="ECO:0007669"/>
    <property type="project" value="InterPro"/>
</dbReference>